<keyword evidence="3 5" id="KW-0663">Pyridoxal phosphate</keyword>
<organism evidence="7 8">
    <name type="scientific">Syntrophotalea acetylenivorans</name>
    <dbReference type="NCBI Taxonomy" id="1842532"/>
    <lineage>
        <taxon>Bacteria</taxon>
        <taxon>Pseudomonadati</taxon>
        <taxon>Thermodesulfobacteriota</taxon>
        <taxon>Desulfuromonadia</taxon>
        <taxon>Desulfuromonadales</taxon>
        <taxon>Syntrophotaleaceae</taxon>
        <taxon>Syntrophotalea</taxon>
    </lineage>
</organism>
<dbReference type="RefSeq" id="WP_072284522.1">
    <property type="nucleotide sequence ID" value="NZ_CP015519.1"/>
</dbReference>
<dbReference type="Pfam" id="PF00266">
    <property type="entry name" value="Aminotran_5"/>
    <property type="match status" value="1"/>
</dbReference>
<evidence type="ECO:0000313" key="7">
    <source>
        <dbReference type="EMBL" id="APG28495.1"/>
    </source>
</evidence>
<dbReference type="Gene3D" id="3.40.640.10">
    <property type="entry name" value="Type I PLP-dependent aspartate aminotransferase-like (Major domain)"/>
    <property type="match status" value="1"/>
</dbReference>
<dbReference type="EMBL" id="CP015519">
    <property type="protein sequence ID" value="APG28495.1"/>
    <property type="molecule type" value="Genomic_DNA"/>
</dbReference>
<evidence type="ECO:0000313" key="8">
    <source>
        <dbReference type="Proteomes" id="UP000182517"/>
    </source>
</evidence>
<dbReference type="AlphaFoldDB" id="A0A1L3GRF6"/>
<dbReference type="InterPro" id="IPR000192">
    <property type="entry name" value="Aminotrans_V_dom"/>
</dbReference>
<dbReference type="PANTHER" id="PTHR21152">
    <property type="entry name" value="AMINOTRANSFERASE CLASS V"/>
    <property type="match status" value="1"/>
</dbReference>
<dbReference type="STRING" id="1842532.A7E78_11980"/>
<comment type="similarity">
    <text evidence="2">Belongs to the class-V pyridoxal-phosphate-dependent aminotransferase family.</text>
</comment>
<comment type="cofactor">
    <cofactor evidence="1 5">
        <name>pyridoxal 5'-phosphate</name>
        <dbReference type="ChEBI" id="CHEBI:597326"/>
    </cofactor>
</comment>
<dbReference type="GO" id="GO:0004760">
    <property type="term" value="F:L-serine-pyruvate transaminase activity"/>
    <property type="evidence" value="ECO:0007669"/>
    <property type="project" value="TreeGrafter"/>
</dbReference>
<dbReference type="InterPro" id="IPR015422">
    <property type="entry name" value="PyrdxlP-dep_Trfase_small"/>
</dbReference>
<dbReference type="GO" id="GO:0019265">
    <property type="term" value="P:glycine biosynthetic process, by transamination of glyoxylate"/>
    <property type="evidence" value="ECO:0007669"/>
    <property type="project" value="TreeGrafter"/>
</dbReference>
<feature type="modified residue" description="N6-(pyridoxal phosphate)lysine" evidence="5">
    <location>
        <position position="187"/>
    </location>
</feature>
<name>A0A1L3GRF6_9BACT</name>
<keyword evidence="7" id="KW-0032">Aminotransferase</keyword>
<dbReference type="PIRSF" id="PIRSF000524">
    <property type="entry name" value="SPT"/>
    <property type="match status" value="1"/>
</dbReference>
<dbReference type="InterPro" id="IPR024169">
    <property type="entry name" value="SP_NH2Trfase/AEP_transaminase"/>
</dbReference>
<proteinExistence type="inferred from homology"/>
<evidence type="ECO:0000256" key="2">
    <source>
        <dbReference type="ARBA" id="ARBA00009236"/>
    </source>
</evidence>
<dbReference type="SUPFAM" id="SSF53383">
    <property type="entry name" value="PLP-dependent transferases"/>
    <property type="match status" value="1"/>
</dbReference>
<evidence type="ECO:0000256" key="5">
    <source>
        <dbReference type="PIRSR" id="PIRSR000524-50"/>
    </source>
</evidence>
<dbReference type="OrthoDB" id="9766472at2"/>
<accession>A0A1L3GRF6</accession>
<keyword evidence="7" id="KW-0808">Transferase</keyword>
<dbReference type="Proteomes" id="UP000182517">
    <property type="component" value="Chromosome"/>
</dbReference>
<gene>
    <name evidence="7" type="ORF">A7E78_11980</name>
</gene>
<keyword evidence="8" id="KW-1185">Reference proteome</keyword>
<dbReference type="Gene3D" id="3.90.1150.10">
    <property type="entry name" value="Aspartate Aminotransferase, domain 1"/>
    <property type="match status" value="1"/>
</dbReference>
<evidence type="ECO:0000256" key="1">
    <source>
        <dbReference type="ARBA" id="ARBA00001933"/>
    </source>
</evidence>
<dbReference type="KEGG" id="pef:A7E78_11980"/>
<evidence type="ECO:0000256" key="4">
    <source>
        <dbReference type="PIRSR" id="PIRSR000524-1"/>
    </source>
</evidence>
<dbReference type="PANTHER" id="PTHR21152:SF40">
    <property type="entry name" value="ALANINE--GLYOXYLATE AMINOTRANSFERASE"/>
    <property type="match status" value="1"/>
</dbReference>
<reference evidence="7 8" key="1">
    <citation type="journal article" date="2017" name="Genome Announc.">
        <title>Complete Genome Sequences of Two Acetylene-Fermenting Pelobacter acetylenicus Strains.</title>
        <authorList>
            <person name="Sutton J.M."/>
            <person name="Baesman S.M."/>
            <person name="Fierst J.L."/>
            <person name="Poret-Peterson A.T."/>
            <person name="Oremland R.S."/>
            <person name="Dunlap D.S."/>
            <person name="Akob D.M."/>
        </authorList>
    </citation>
    <scope>NUCLEOTIDE SEQUENCE [LARGE SCALE GENOMIC DNA]</scope>
    <source>
        <strain evidence="7 8">SFB93</strain>
    </source>
</reference>
<sequence>MSKKLYIPGPVQISPDVMEAMTAPMIGHRMKEYAELHAEVTTGLKQLLNAPGPVFLSTSSAFGVMEGAVRNLVQKRCACFANGAFSNKWHNVTERCGLQADLFTADWGQPITAAMVDEALATGKYDAMTMVHNETSTGVMSPLEEIAEVMRKYPEVSFIVDSVSSMTAVPIDVTALGIDVCLAGVQKAFGLPPGLAVFAVSPKALDKARTTPNRGYYFDFIEFEKNDLKNNTPSTPCISLIFALRHQLQKMFAEGLDNRYARHRRMAQATRDWVIAQGFGLFAADSCASMTLTAGTNDGRTDLEQLKKLAGERGYAIDNGYGKIKNQTFRIPHMADATMASMEEFFSVLEELLPQVRTA</sequence>
<evidence type="ECO:0000256" key="3">
    <source>
        <dbReference type="ARBA" id="ARBA00022898"/>
    </source>
</evidence>
<evidence type="ECO:0000259" key="6">
    <source>
        <dbReference type="Pfam" id="PF00266"/>
    </source>
</evidence>
<feature type="binding site" evidence="4">
    <location>
        <position position="330"/>
    </location>
    <ligand>
        <name>substrate</name>
    </ligand>
</feature>
<dbReference type="InterPro" id="IPR015421">
    <property type="entry name" value="PyrdxlP-dep_Trfase_major"/>
</dbReference>
<protein>
    <submittedName>
        <fullName evidence="7">Aminotransferase</fullName>
    </submittedName>
</protein>
<dbReference type="InterPro" id="IPR015424">
    <property type="entry name" value="PyrdxlP-dep_Trfase"/>
</dbReference>
<feature type="domain" description="Aminotransferase class V" evidence="6">
    <location>
        <begin position="25"/>
        <end position="271"/>
    </location>
</feature>
<dbReference type="GO" id="GO:0008453">
    <property type="term" value="F:alanine-glyoxylate transaminase activity"/>
    <property type="evidence" value="ECO:0007669"/>
    <property type="project" value="TreeGrafter"/>
</dbReference>